<feature type="compositionally biased region" description="Low complexity" evidence="1">
    <location>
        <begin position="1"/>
        <end position="19"/>
    </location>
</feature>
<dbReference type="Proteomes" id="UP000663419">
    <property type="component" value="Chromosome 1"/>
</dbReference>
<evidence type="ECO:0000313" key="2">
    <source>
        <dbReference type="EMBL" id="QSS50504.1"/>
    </source>
</evidence>
<gene>
    <name evidence="2" type="ORF">I7I53_11218</name>
</gene>
<protein>
    <submittedName>
        <fullName evidence="2">Uncharacterized protein</fullName>
    </submittedName>
</protein>
<accession>A0A8A1LDI2</accession>
<evidence type="ECO:0000256" key="1">
    <source>
        <dbReference type="SAM" id="MobiDB-lite"/>
    </source>
</evidence>
<proteinExistence type="predicted"/>
<feature type="region of interest" description="Disordered" evidence="1">
    <location>
        <begin position="1"/>
        <end position="29"/>
    </location>
</feature>
<dbReference type="AlphaFoldDB" id="A0A8A1LDI2"/>
<reference evidence="2" key="1">
    <citation type="submission" date="2021-01" db="EMBL/GenBank/DDBJ databases">
        <title>Chromosome-level genome assembly of a human fungal pathogen reveals clustering of transcriptionally co-regulated genes.</title>
        <authorList>
            <person name="Voorhies M."/>
            <person name="Cohen S."/>
            <person name="Shea T.P."/>
            <person name="Petrus S."/>
            <person name="Munoz J.F."/>
            <person name="Poplawski S."/>
            <person name="Goldman W.E."/>
            <person name="Michael T."/>
            <person name="Cuomo C.A."/>
            <person name="Sil A."/>
            <person name="Beyhan S."/>
        </authorList>
    </citation>
    <scope>NUCLEOTIDE SEQUENCE</scope>
    <source>
        <strain evidence="2">H88</strain>
    </source>
</reference>
<name>A0A8A1LDI2_AJEC8</name>
<evidence type="ECO:0000313" key="3">
    <source>
        <dbReference type="Proteomes" id="UP000663419"/>
    </source>
</evidence>
<sequence length="108" mass="12119">MESPLRLLRSSSTSTSRLSGMGPPADSKHPIVERKLTITVLITNRHAGLVPCEAELIICELALCDKLTSNDWDTHTHTHTPTTIIGINENVLCEQRVRWSFLRETRPC</sequence>
<dbReference type="VEuPathDB" id="FungiDB:I7I53_11218"/>
<organism evidence="2 3">
    <name type="scientific">Ajellomyces capsulatus (strain H88)</name>
    <name type="common">Darling's disease fungus</name>
    <name type="synonym">Histoplasma capsulatum</name>
    <dbReference type="NCBI Taxonomy" id="544711"/>
    <lineage>
        <taxon>Eukaryota</taxon>
        <taxon>Fungi</taxon>
        <taxon>Dikarya</taxon>
        <taxon>Ascomycota</taxon>
        <taxon>Pezizomycotina</taxon>
        <taxon>Eurotiomycetes</taxon>
        <taxon>Eurotiomycetidae</taxon>
        <taxon>Onygenales</taxon>
        <taxon>Ajellomycetaceae</taxon>
        <taxon>Histoplasma</taxon>
    </lineage>
</organism>
<dbReference type="EMBL" id="CP069102">
    <property type="protein sequence ID" value="QSS50504.1"/>
    <property type="molecule type" value="Genomic_DNA"/>
</dbReference>